<dbReference type="Proteomes" id="UP000821865">
    <property type="component" value="Chromosome 8"/>
</dbReference>
<gene>
    <name evidence="1" type="ORF">HPB49_012644</name>
</gene>
<comment type="caution">
    <text evidence="1">The sequence shown here is derived from an EMBL/GenBank/DDBJ whole genome shotgun (WGS) entry which is preliminary data.</text>
</comment>
<protein>
    <submittedName>
        <fullName evidence="1">Uncharacterized protein</fullName>
    </submittedName>
</protein>
<evidence type="ECO:0000313" key="1">
    <source>
        <dbReference type="EMBL" id="KAH7937472.1"/>
    </source>
</evidence>
<dbReference type="EMBL" id="CM023477">
    <property type="protein sequence ID" value="KAH7937472.1"/>
    <property type="molecule type" value="Genomic_DNA"/>
</dbReference>
<sequence>MDDERMKEHAETGALAEVAKSVLVKEIYSECTRSVTNPVCRLLRHLSVCNGILWQVGLELREDQDDFGDVRVVLSNGSRFKYPTSSAAEKTEDVVAALLRSLFTLHRCVVAVEVNNCSEASCTHLSKALLLKSTLKRLSISNLLDSGAMKSVFRMISSMKHIDELVFSNPELRFPWYTTLPFCSLARIGTTLTALDVANLDITDCSAKELIALLRKSNTIKSLAVRGWFLRSSCPALCEGFVDYLVRNGRTLRQLTLRSTDIYNISDLETLLHAISDMTALEELNVNSGLFRAEAIAAFAKVLAMNSTLRSLSVDWPKAAHNWTPEHLANFAAGNTADRIHSWTYALRENTVLLKLTVDLVGFGRDRCSAFIHAVSQSRSLSLVQIRNLPTGVDLKELCQTIRTCGLTRMVFIENHYLTPLDFPTLSECQEITSVTLHGFHILSPDTFRAAFDVLATCRHVTTLRVILGGHNLDERLHTSIAEYITGTPSLKNIELLHWTDLYNHIHLLENDSESRLVRALSSNLNLNSVTLECNRLSTRDGESLANLAMKSKALTELTLTTMLGRTMGAFLRSLAPRVHKNYCLLRFRCTNVSEVLGRELATIQNVTSRNSSLVHRAARFVIGDRDTYCARALELVHEHDKVVELVQEHMAVSATEAADMVTVALLGLTCLDGYMRAAGVVKEKVVCHRPLDTSKQLDELDEDCWWYIRKYLKVSDILDI</sequence>
<evidence type="ECO:0000313" key="2">
    <source>
        <dbReference type="Proteomes" id="UP000821865"/>
    </source>
</evidence>
<proteinExistence type="predicted"/>
<keyword evidence="2" id="KW-1185">Reference proteome</keyword>
<reference evidence="1" key="1">
    <citation type="submission" date="2020-05" db="EMBL/GenBank/DDBJ databases">
        <title>Large-scale comparative analyses of tick genomes elucidate their genetic diversity and vector capacities.</title>
        <authorList>
            <person name="Jia N."/>
            <person name="Wang J."/>
            <person name="Shi W."/>
            <person name="Du L."/>
            <person name="Sun Y."/>
            <person name="Zhan W."/>
            <person name="Jiang J."/>
            <person name="Wang Q."/>
            <person name="Zhang B."/>
            <person name="Ji P."/>
            <person name="Sakyi L.B."/>
            <person name="Cui X."/>
            <person name="Yuan T."/>
            <person name="Jiang B."/>
            <person name="Yang W."/>
            <person name="Lam T.T.-Y."/>
            <person name="Chang Q."/>
            <person name="Ding S."/>
            <person name="Wang X."/>
            <person name="Zhu J."/>
            <person name="Ruan X."/>
            <person name="Zhao L."/>
            <person name="Wei J."/>
            <person name="Que T."/>
            <person name="Du C."/>
            <person name="Cheng J."/>
            <person name="Dai P."/>
            <person name="Han X."/>
            <person name="Huang E."/>
            <person name="Gao Y."/>
            <person name="Liu J."/>
            <person name="Shao H."/>
            <person name="Ye R."/>
            <person name="Li L."/>
            <person name="Wei W."/>
            <person name="Wang X."/>
            <person name="Wang C."/>
            <person name="Yang T."/>
            <person name="Huo Q."/>
            <person name="Li W."/>
            <person name="Guo W."/>
            <person name="Chen H."/>
            <person name="Zhou L."/>
            <person name="Ni X."/>
            <person name="Tian J."/>
            <person name="Zhou Y."/>
            <person name="Sheng Y."/>
            <person name="Liu T."/>
            <person name="Pan Y."/>
            <person name="Xia L."/>
            <person name="Li J."/>
            <person name="Zhao F."/>
            <person name="Cao W."/>
        </authorList>
    </citation>
    <scope>NUCLEOTIDE SEQUENCE</scope>
    <source>
        <strain evidence="1">Dsil-2018</strain>
    </source>
</reference>
<accession>A0ACB8C979</accession>
<name>A0ACB8C979_DERSI</name>
<organism evidence="1 2">
    <name type="scientific">Dermacentor silvarum</name>
    <name type="common">Tick</name>
    <dbReference type="NCBI Taxonomy" id="543639"/>
    <lineage>
        <taxon>Eukaryota</taxon>
        <taxon>Metazoa</taxon>
        <taxon>Ecdysozoa</taxon>
        <taxon>Arthropoda</taxon>
        <taxon>Chelicerata</taxon>
        <taxon>Arachnida</taxon>
        <taxon>Acari</taxon>
        <taxon>Parasitiformes</taxon>
        <taxon>Ixodida</taxon>
        <taxon>Ixodoidea</taxon>
        <taxon>Ixodidae</taxon>
        <taxon>Rhipicephalinae</taxon>
        <taxon>Dermacentor</taxon>
    </lineage>
</organism>